<evidence type="ECO:0000259" key="2">
    <source>
        <dbReference type="Pfam" id="PF07833"/>
    </source>
</evidence>
<proteinExistence type="predicted"/>
<organism evidence="3 4">
    <name type="scientific">Sporotomaculum syntrophicum</name>
    <dbReference type="NCBI Taxonomy" id="182264"/>
    <lineage>
        <taxon>Bacteria</taxon>
        <taxon>Bacillati</taxon>
        <taxon>Bacillota</taxon>
        <taxon>Clostridia</taxon>
        <taxon>Eubacteriales</taxon>
        <taxon>Desulfallaceae</taxon>
        <taxon>Sporotomaculum</taxon>
    </lineage>
</organism>
<name>A0A9D3AXV0_9FIRM</name>
<comment type="caution">
    <text evidence="3">The sequence shown here is derived from an EMBL/GenBank/DDBJ whole genome shotgun (WGS) entry which is preliminary data.</text>
</comment>
<dbReference type="AlphaFoldDB" id="A0A9D3AXV0"/>
<evidence type="ECO:0000256" key="1">
    <source>
        <dbReference type="SAM" id="SignalP"/>
    </source>
</evidence>
<dbReference type="InterPro" id="IPR036582">
    <property type="entry name" value="Mao_N_sf"/>
</dbReference>
<dbReference type="Pfam" id="PF07833">
    <property type="entry name" value="Cu_amine_oxidN1"/>
    <property type="match status" value="1"/>
</dbReference>
<dbReference type="InterPro" id="IPR012854">
    <property type="entry name" value="Cu_amine_oxidase-like_N"/>
</dbReference>
<dbReference type="GO" id="GO:0008131">
    <property type="term" value="F:primary methylamine oxidase activity"/>
    <property type="evidence" value="ECO:0007669"/>
    <property type="project" value="UniProtKB-EC"/>
</dbReference>
<feature type="domain" description="Copper amine oxidase-like N-terminal" evidence="2">
    <location>
        <begin position="32"/>
        <end position="136"/>
    </location>
</feature>
<gene>
    <name evidence="3" type="primary">tynA</name>
    <name evidence="3" type="ORF">SPSYN_01531</name>
</gene>
<accession>A0A9D3AXV0</accession>
<dbReference type="EMBL" id="LSRS01000003">
    <property type="protein sequence ID" value="KAF1085392.1"/>
    <property type="molecule type" value="Genomic_DNA"/>
</dbReference>
<evidence type="ECO:0000313" key="3">
    <source>
        <dbReference type="EMBL" id="KAF1085392.1"/>
    </source>
</evidence>
<protein>
    <submittedName>
        <fullName evidence="3">Primary amine oxidase</fullName>
        <ecNumber evidence="3">1.4.3.21</ecNumber>
    </submittedName>
</protein>
<dbReference type="InterPro" id="IPR015943">
    <property type="entry name" value="WD40/YVTN_repeat-like_dom_sf"/>
</dbReference>
<sequence length="492" mass="54982">MLRVIGKLKNLLLALVLLFTVTTPALAAQVFVNGEQLNVSTVNESGITLIPLRAIFQSLNAIVNWDEVSQTVTATKAQTTVKLQIGSSTAYINGQAVTLQVPGKIIKGNTMVPLRFVSEALDANVKWDGVAQTITITSVSETPIEQATTEKIDNINTQHNNATEWKPIWEKILDRTNIHRVWFWKDKQFAIVRGEERLYFKEPDNRDWSSKVYADNIYLSAQNAHFYIYGVALTPEKMYMSIFYENENKLLVSNDGIKWVSDGLNPPSDYYRYWITAPKNKTLLANSRGLLKQSLNGGNSWNYDITSRCAPWDNVTFMGDKIFAVLDNKLKTSNDLEDWQDTGFEISDANICKYYIGNIFSEESIIGKAVPSIDYPKDNTVVAFNPASTGSVCISPDGGNNWLTLKKDSFKWREGTVPSRITSVAVSNYLILAGTFDGVVFYSVNKGQTWQKTKINADVLDLAIKDNIALAATNKGVYQMDCTNLVHSLSSQ</sequence>
<keyword evidence="1" id="KW-0732">Signal</keyword>
<keyword evidence="4" id="KW-1185">Reference proteome</keyword>
<dbReference type="EC" id="1.4.3.21" evidence="3"/>
<dbReference type="SUPFAM" id="SSF110296">
    <property type="entry name" value="Oligoxyloglucan reducing end-specific cellobiohydrolase"/>
    <property type="match status" value="1"/>
</dbReference>
<dbReference type="Gene3D" id="3.30.457.10">
    <property type="entry name" value="Copper amine oxidase-like, N-terminal domain"/>
    <property type="match status" value="1"/>
</dbReference>
<keyword evidence="3" id="KW-0560">Oxidoreductase</keyword>
<feature type="signal peptide" evidence="1">
    <location>
        <begin position="1"/>
        <end position="27"/>
    </location>
</feature>
<dbReference type="Proteomes" id="UP000798488">
    <property type="component" value="Unassembled WGS sequence"/>
</dbReference>
<reference evidence="3" key="1">
    <citation type="submission" date="2016-02" db="EMBL/GenBank/DDBJ databases">
        <title>Draft Genome Sequence of Sporotomaculum syntrophicum Strain FB, a Syntrophic Benzoate Degrader.</title>
        <authorList>
            <person name="Nobu M.K."/>
            <person name="Narihiro T."/>
            <person name="Qiu Y.-L."/>
            <person name="Ohashi A."/>
            <person name="Liu W.-T."/>
            <person name="Yuji S."/>
        </authorList>
    </citation>
    <scope>NUCLEOTIDE SEQUENCE</scope>
    <source>
        <strain evidence="3">FB</strain>
    </source>
</reference>
<dbReference type="RefSeq" id="WP_243152956.1">
    <property type="nucleotide sequence ID" value="NZ_LSRS01000003.1"/>
</dbReference>
<dbReference type="Gene3D" id="2.130.10.10">
    <property type="entry name" value="YVTN repeat-like/Quinoprotein amine dehydrogenase"/>
    <property type="match status" value="1"/>
</dbReference>
<evidence type="ECO:0000313" key="4">
    <source>
        <dbReference type="Proteomes" id="UP000798488"/>
    </source>
</evidence>
<feature type="chain" id="PRO_5039681228" evidence="1">
    <location>
        <begin position="28"/>
        <end position="492"/>
    </location>
</feature>
<dbReference type="SUPFAM" id="SSF55383">
    <property type="entry name" value="Copper amine oxidase, domain N"/>
    <property type="match status" value="1"/>
</dbReference>